<evidence type="ECO:0000313" key="3">
    <source>
        <dbReference type="Proteomes" id="UP001497480"/>
    </source>
</evidence>
<dbReference type="GO" id="GO:0005737">
    <property type="term" value="C:cytoplasm"/>
    <property type="evidence" value="ECO:0007669"/>
    <property type="project" value="TreeGrafter"/>
</dbReference>
<keyword evidence="3" id="KW-1185">Reference proteome</keyword>
<accession>A0AAV1YJD2</accession>
<organism evidence="2 3">
    <name type="scientific">Lupinus luteus</name>
    <name type="common">European yellow lupine</name>
    <dbReference type="NCBI Taxonomy" id="3873"/>
    <lineage>
        <taxon>Eukaryota</taxon>
        <taxon>Viridiplantae</taxon>
        <taxon>Streptophyta</taxon>
        <taxon>Embryophyta</taxon>
        <taxon>Tracheophyta</taxon>
        <taxon>Spermatophyta</taxon>
        <taxon>Magnoliopsida</taxon>
        <taxon>eudicotyledons</taxon>
        <taxon>Gunneridae</taxon>
        <taxon>Pentapetalae</taxon>
        <taxon>rosids</taxon>
        <taxon>fabids</taxon>
        <taxon>Fabales</taxon>
        <taxon>Fabaceae</taxon>
        <taxon>Papilionoideae</taxon>
        <taxon>50 kb inversion clade</taxon>
        <taxon>genistoids sensu lato</taxon>
        <taxon>core genistoids</taxon>
        <taxon>Genisteae</taxon>
        <taxon>Lupinus</taxon>
    </lineage>
</organism>
<dbReference type="InterPro" id="IPR051498">
    <property type="entry name" value="Phosducin-like_chap/apop_reg"/>
</dbReference>
<sequence length="76" mass="8605">MEVAVGTMVIVVGMRINVTKMIQWKKRLAEMKETTKILRFGSMVLILGSDFIREVSQAPSDVWVVVTLYKEGYALV</sequence>
<dbReference type="Proteomes" id="UP001497480">
    <property type="component" value="Unassembled WGS sequence"/>
</dbReference>
<dbReference type="PANTHER" id="PTHR45809">
    <property type="entry name" value="VIRAL IAP-ASSOCIATED FACTOR HOMOLOG"/>
    <property type="match status" value="1"/>
</dbReference>
<reference evidence="2 3" key="1">
    <citation type="submission" date="2024-03" db="EMBL/GenBank/DDBJ databases">
        <authorList>
            <person name="Martinez-Hernandez J."/>
        </authorList>
    </citation>
    <scope>NUCLEOTIDE SEQUENCE [LARGE SCALE GENOMIC DNA]</scope>
</reference>
<comment type="caution">
    <text evidence="2">The sequence shown here is derived from an EMBL/GenBank/DDBJ whole genome shotgun (WGS) entry which is preliminary data.</text>
</comment>
<dbReference type="PANTHER" id="PTHR45809:SF3">
    <property type="entry name" value="VIRAL IAP-ASSOCIATED FACTOR HOMOLOG"/>
    <property type="match status" value="1"/>
</dbReference>
<gene>
    <name evidence="2" type="ORF">LLUT_LOCUS35115</name>
</gene>
<dbReference type="AlphaFoldDB" id="A0AAV1YJD2"/>
<comment type="similarity">
    <text evidence="1">Belongs to the phosducin family.</text>
</comment>
<dbReference type="GO" id="GO:0006457">
    <property type="term" value="P:protein folding"/>
    <property type="evidence" value="ECO:0007669"/>
    <property type="project" value="TreeGrafter"/>
</dbReference>
<evidence type="ECO:0000256" key="1">
    <source>
        <dbReference type="ARBA" id="ARBA00009686"/>
    </source>
</evidence>
<name>A0AAV1YJD2_LUPLU</name>
<protein>
    <submittedName>
        <fullName evidence="2">Uncharacterized protein</fullName>
    </submittedName>
</protein>
<proteinExistence type="inferred from homology"/>
<dbReference type="EMBL" id="CAXHTB010000025">
    <property type="protein sequence ID" value="CAL0334055.1"/>
    <property type="molecule type" value="Genomic_DNA"/>
</dbReference>
<evidence type="ECO:0000313" key="2">
    <source>
        <dbReference type="EMBL" id="CAL0334055.1"/>
    </source>
</evidence>